<dbReference type="GO" id="GO:0016787">
    <property type="term" value="F:hydrolase activity"/>
    <property type="evidence" value="ECO:0007669"/>
    <property type="project" value="UniProtKB-KW"/>
</dbReference>
<dbReference type="PANTHER" id="PTHR33653">
    <property type="entry name" value="RIBONUCLEASE VAPC2"/>
    <property type="match status" value="1"/>
</dbReference>
<sequence length="138" mass="15198">MILIDSNVLIDVFDRDPQWFDWSFAHINRAAFGASLFVNPVVVGEIAPRFEALADLRAVLASMLIMIEPLTDEGAFQAGRAFEVHRARRQAGAAKSILADFFIGGHAQAAGATILTRDPRFYRSYFPGVSLITPSEDD</sequence>
<evidence type="ECO:0000256" key="4">
    <source>
        <dbReference type="ARBA" id="ARBA00022723"/>
    </source>
</evidence>
<feature type="domain" description="PIN" evidence="8">
    <location>
        <begin position="2"/>
        <end position="124"/>
    </location>
</feature>
<dbReference type="EMBL" id="SEOM01000001">
    <property type="protein sequence ID" value="RYM03579.1"/>
    <property type="molecule type" value="Genomic_DNA"/>
</dbReference>
<evidence type="ECO:0000256" key="7">
    <source>
        <dbReference type="ARBA" id="ARBA00038093"/>
    </source>
</evidence>
<keyword evidence="2" id="KW-1277">Toxin-antitoxin system</keyword>
<comment type="similarity">
    <text evidence="7">Belongs to the PINc/VapC protein family.</text>
</comment>
<dbReference type="SUPFAM" id="SSF88723">
    <property type="entry name" value="PIN domain-like"/>
    <property type="match status" value="1"/>
</dbReference>
<dbReference type="GO" id="GO:0046872">
    <property type="term" value="F:metal ion binding"/>
    <property type="evidence" value="ECO:0007669"/>
    <property type="project" value="UniProtKB-KW"/>
</dbReference>
<dbReference type="Proteomes" id="UP000292734">
    <property type="component" value="Unassembled WGS sequence"/>
</dbReference>
<evidence type="ECO:0000256" key="5">
    <source>
        <dbReference type="ARBA" id="ARBA00022801"/>
    </source>
</evidence>
<evidence type="ECO:0000256" key="3">
    <source>
        <dbReference type="ARBA" id="ARBA00022722"/>
    </source>
</evidence>
<name>A0A4Q4JB11_9SPHN</name>
<gene>
    <name evidence="9" type="ORF">EWH08_03525</name>
</gene>
<evidence type="ECO:0000313" key="9">
    <source>
        <dbReference type="EMBL" id="RYM03579.1"/>
    </source>
</evidence>
<accession>A0A4Q4JB11</accession>
<dbReference type="InterPro" id="IPR002716">
    <property type="entry name" value="PIN_dom"/>
</dbReference>
<comment type="caution">
    <text evidence="9">The sequence shown here is derived from an EMBL/GenBank/DDBJ whole genome shotgun (WGS) entry which is preliminary data.</text>
</comment>
<keyword evidence="4" id="KW-0479">Metal-binding</keyword>
<evidence type="ECO:0000256" key="6">
    <source>
        <dbReference type="ARBA" id="ARBA00022842"/>
    </source>
</evidence>
<organism evidence="9 10">
    <name type="scientific">Sphingobium indicum</name>
    <dbReference type="NCBI Taxonomy" id="332055"/>
    <lineage>
        <taxon>Bacteria</taxon>
        <taxon>Pseudomonadati</taxon>
        <taxon>Pseudomonadota</taxon>
        <taxon>Alphaproteobacteria</taxon>
        <taxon>Sphingomonadales</taxon>
        <taxon>Sphingomonadaceae</taxon>
        <taxon>Sphingobium</taxon>
    </lineage>
</organism>
<dbReference type="InterPro" id="IPR050556">
    <property type="entry name" value="Type_II_TA_system_RNase"/>
</dbReference>
<reference evidence="9 10" key="1">
    <citation type="submission" date="2019-02" db="EMBL/GenBank/DDBJ databases">
        <authorList>
            <person name="Feng G."/>
        </authorList>
    </citation>
    <scope>NUCLEOTIDE SEQUENCE [LARGE SCALE GENOMIC DNA]</scope>
    <source>
        <strain evidence="9 10">DSM 26779</strain>
    </source>
</reference>
<dbReference type="AlphaFoldDB" id="A0A4Q4JB11"/>
<dbReference type="GO" id="GO:0004518">
    <property type="term" value="F:nuclease activity"/>
    <property type="evidence" value="ECO:0007669"/>
    <property type="project" value="UniProtKB-KW"/>
</dbReference>
<dbReference type="PANTHER" id="PTHR33653:SF1">
    <property type="entry name" value="RIBONUCLEASE VAPC2"/>
    <property type="match status" value="1"/>
</dbReference>
<dbReference type="Pfam" id="PF01850">
    <property type="entry name" value="PIN"/>
    <property type="match status" value="1"/>
</dbReference>
<keyword evidence="3" id="KW-0540">Nuclease</keyword>
<evidence type="ECO:0000259" key="8">
    <source>
        <dbReference type="Pfam" id="PF01850"/>
    </source>
</evidence>
<evidence type="ECO:0000256" key="2">
    <source>
        <dbReference type="ARBA" id="ARBA00022649"/>
    </source>
</evidence>
<dbReference type="Gene3D" id="3.40.50.1010">
    <property type="entry name" value="5'-nuclease"/>
    <property type="match status" value="1"/>
</dbReference>
<dbReference type="RefSeq" id="WP_007686466.1">
    <property type="nucleotide sequence ID" value="NZ_JACBZE010000001.1"/>
</dbReference>
<keyword evidence="5" id="KW-0378">Hydrolase</keyword>
<evidence type="ECO:0000313" key="10">
    <source>
        <dbReference type="Proteomes" id="UP000292734"/>
    </source>
</evidence>
<evidence type="ECO:0000256" key="1">
    <source>
        <dbReference type="ARBA" id="ARBA00001946"/>
    </source>
</evidence>
<protein>
    <submittedName>
        <fullName evidence="9">PIN domain-containing protein</fullName>
    </submittedName>
</protein>
<proteinExistence type="inferred from homology"/>
<comment type="cofactor">
    <cofactor evidence="1">
        <name>Mg(2+)</name>
        <dbReference type="ChEBI" id="CHEBI:18420"/>
    </cofactor>
</comment>
<dbReference type="InterPro" id="IPR029060">
    <property type="entry name" value="PIN-like_dom_sf"/>
</dbReference>
<keyword evidence="6" id="KW-0460">Magnesium</keyword>